<keyword evidence="1" id="KW-0812">Transmembrane</keyword>
<dbReference type="Gene3D" id="3.40.50.2000">
    <property type="entry name" value="Glycogen Phosphorylase B"/>
    <property type="match status" value="1"/>
</dbReference>
<keyword evidence="4" id="KW-1185">Reference proteome</keyword>
<dbReference type="Pfam" id="PF13439">
    <property type="entry name" value="Glyco_transf_4"/>
    <property type="match status" value="1"/>
</dbReference>
<dbReference type="AlphaFoldDB" id="A0A5B8NLF7"/>
<organism evidence="3 4">
    <name type="scientific">Euhalothece natronophila Z-M001</name>
    <dbReference type="NCBI Taxonomy" id="522448"/>
    <lineage>
        <taxon>Bacteria</taxon>
        <taxon>Bacillati</taxon>
        <taxon>Cyanobacteriota</taxon>
        <taxon>Cyanophyceae</taxon>
        <taxon>Oscillatoriophycideae</taxon>
        <taxon>Chroococcales</taxon>
        <taxon>Halothecacae</taxon>
        <taxon>Halothece cluster</taxon>
        <taxon>Euhalothece</taxon>
    </lineage>
</organism>
<dbReference type="KEGG" id="enn:FRE64_03660"/>
<keyword evidence="1" id="KW-0472">Membrane</keyword>
<dbReference type="SUPFAM" id="SSF53756">
    <property type="entry name" value="UDP-Glycosyltransferase/glycogen phosphorylase"/>
    <property type="match status" value="1"/>
</dbReference>
<keyword evidence="1" id="KW-1133">Transmembrane helix</keyword>
<sequence length="200" mass="23087">MKTFINRKVISEKTSSKVPRVLLVVGFLWGNEGILQVLVTLTKKLQDHGWQVAIVSSMEDQDDVGRFTRGPRWLESQNIQHFFVPFPDWRISGKAKLFRTFQALLKLNTVVREFKPDVININSLSLTLYAQMMKLCYNVPYVSTAAIEPSRKRFGVRIATFINQYYPTFLGDRFIAISSEVQEAYATKLKIPKKNIRLIL</sequence>
<accession>A0A5B8NLF7</accession>
<proteinExistence type="predicted"/>
<name>A0A5B8NLF7_9CHRO</name>
<feature type="transmembrane region" description="Helical" evidence="1">
    <location>
        <begin position="21"/>
        <end position="39"/>
    </location>
</feature>
<dbReference type="InterPro" id="IPR028098">
    <property type="entry name" value="Glyco_trans_4-like_N"/>
</dbReference>
<keyword evidence="3" id="KW-0808">Transferase</keyword>
<evidence type="ECO:0000259" key="2">
    <source>
        <dbReference type="Pfam" id="PF13439"/>
    </source>
</evidence>
<evidence type="ECO:0000313" key="4">
    <source>
        <dbReference type="Proteomes" id="UP000318453"/>
    </source>
</evidence>
<dbReference type="OrthoDB" id="503519at2"/>
<dbReference type="RefSeq" id="WP_146294719.1">
    <property type="nucleotide sequence ID" value="NZ_CP042326.1"/>
</dbReference>
<reference evidence="3 4" key="1">
    <citation type="submission" date="2019-08" db="EMBL/GenBank/DDBJ databases">
        <title>Carotenoids and Carotenoid Binding Proteins in the Halophilic Cyanobacterium Euhalothece sp. ZM00.</title>
        <authorList>
            <person name="Cho S.M."/>
            <person name="Song J.Y."/>
            <person name="Park Y.-I."/>
        </authorList>
    </citation>
    <scope>NUCLEOTIDE SEQUENCE [LARGE SCALE GENOMIC DNA]</scope>
    <source>
        <strain evidence="3 4">Z-M001</strain>
    </source>
</reference>
<dbReference type="Proteomes" id="UP000318453">
    <property type="component" value="Chromosome"/>
</dbReference>
<feature type="domain" description="Glycosyltransferase subfamily 4-like N-terminal" evidence="2">
    <location>
        <begin position="33"/>
        <end position="199"/>
    </location>
</feature>
<dbReference type="GO" id="GO:0016740">
    <property type="term" value="F:transferase activity"/>
    <property type="evidence" value="ECO:0007669"/>
    <property type="project" value="UniProtKB-KW"/>
</dbReference>
<dbReference type="EMBL" id="CP042326">
    <property type="protein sequence ID" value="QDZ39110.1"/>
    <property type="molecule type" value="Genomic_DNA"/>
</dbReference>
<gene>
    <name evidence="3" type="ORF">FRE64_03660</name>
</gene>
<evidence type="ECO:0000256" key="1">
    <source>
        <dbReference type="SAM" id="Phobius"/>
    </source>
</evidence>
<evidence type="ECO:0000313" key="3">
    <source>
        <dbReference type="EMBL" id="QDZ39110.1"/>
    </source>
</evidence>
<protein>
    <submittedName>
        <fullName evidence="3">Glycosyltransferase</fullName>
    </submittedName>
</protein>